<evidence type="ECO:0000313" key="1">
    <source>
        <dbReference type="EMBL" id="CAM9648331.1"/>
    </source>
</evidence>
<proteinExistence type="predicted"/>
<protein>
    <submittedName>
        <fullName evidence="1">Uncharacterized protein</fullName>
    </submittedName>
</protein>
<sequence length="73" mass="7680">MGRLCTAADAAELEGSPCSQQLEKSPHGSETQHSQKQEKGHPVVVLVSFSRGHVLTAPRPPLAIGWPLAIAVA</sequence>
<evidence type="ECO:0000313" key="2">
    <source>
        <dbReference type="Proteomes" id="UP001162501"/>
    </source>
</evidence>
<reference evidence="1" key="2">
    <citation type="submission" date="2025-03" db="EMBL/GenBank/DDBJ databases">
        <authorList>
            <consortium name="ELIXIR-Norway"/>
            <consortium name="Elixir Norway"/>
        </authorList>
    </citation>
    <scope>NUCLEOTIDE SEQUENCE</scope>
</reference>
<name>A0AC59YFG6_RANTA</name>
<dbReference type="Proteomes" id="UP001162501">
    <property type="component" value="Chromosome 14"/>
</dbReference>
<reference evidence="1" key="1">
    <citation type="submission" date="2023-05" db="EMBL/GenBank/DDBJ databases">
        <authorList>
            <consortium name="ELIXIR-Norway"/>
        </authorList>
    </citation>
    <scope>NUCLEOTIDE SEQUENCE</scope>
</reference>
<accession>A0AC59YFG6</accession>
<gene>
    <name evidence="1" type="ORF">MRATA1EN22A_LOCUS5482</name>
</gene>
<dbReference type="EMBL" id="OX596098">
    <property type="protein sequence ID" value="CAM9648331.1"/>
    <property type="molecule type" value="Genomic_DNA"/>
</dbReference>
<organism evidence="1 2">
    <name type="scientific">Rangifer tarandus platyrhynchus</name>
    <name type="common">Svalbard reindeer</name>
    <dbReference type="NCBI Taxonomy" id="3082113"/>
    <lineage>
        <taxon>Eukaryota</taxon>
        <taxon>Metazoa</taxon>
        <taxon>Chordata</taxon>
        <taxon>Craniata</taxon>
        <taxon>Vertebrata</taxon>
        <taxon>Euteleostomi</taxon>
        <taxon>Mammalia</taxon>
        <taxon>Eutheria</taxon>
        <taxon>Laurasiatheria</taxon>
        <taxon>Artiodactyla</taxon>
        <taxon>Ruminantia</taxon>
        <taxon>Pecora</taxon>
        <taxon>Cervidae</taxon>
        <taxon>Odocoileinae</taxon>
        <taxon>Rangifer</taxon>
    </lineage>
</organism>